<keyword evidence="8 11" id="KW-1133">Transmembrane helix</keyword>
<keyword evidence="9 11" id="KW-0482">Metalloprotease</keyword>
<evidence type="ECO:0000256" key="5">
    <source>
        <dbReference type="ARBA" id="ARBA00022692"/>
    </source>
</evidence>
<dbReference type="Gene3D" id="2.30.42.10">
    <property type="match status" value="1"/>
</dbReference>
<evidence type="ECO:0000256" key="6">
    <source>
        <dbReference type="ARBA" id="ARBA00022801"/>
    </source>
</evidence>
<gene>
    <name evidence="13" type="primary">rseP</name>
    <name evidence="13" type="ORF">OMW55_06600</name>
</gene>
<dbReference type="CDD" id="cd23081">
    <property type="entry name" value="cpPDZ_EcRseP-like"/>
    <property type="match status" value="1"/>
</dbReference>
<dbReference type="EMBL" id="JAPDOB010000001">
    <property type="protein sequence ID" value="MCW3797472.1"/>
    <property type="molecule type" value="Genomic_DNA"/>
</dbReference>
<evidence type="ECO:0000313" key="13">
    <source>
        <dbReference type="EMBL" id="MCW3797472.1"/>
    </source>
</evidence>
<evidence type="ECO:0000256" key="2">
    <source>
        <dbReference type="ARBA" id="ARBA00004141"/>
    </source>
</evidence>
<dbReference type="InterPro" id="IPR004387">
    <property type="entry name" value="Pept_M50_Zn"/>
</dbReference>
<evidence type="ECO:0000256" key="10">
    <source>
        <dbReference type="ARBA" id="ARBA00023136"/>
    </source>
</evidence>
<dbReference type="InterPro" id="IPR036034">
    <property type="entry name" value="PDZ_sf"/>
</dbReference>
<keyword evidence="6 11" id="KW-0378">Hydrolase</keyword>
<reference evidence="13 14" key="1">
    <citation type="submission" date="2022-10" db="EMBL/GenBank/DDBJ databases">
        <title>Sphingomonas sp.</title>
        <authorList>
            <person name="Jin C."/>
        </authorList>
    </citation>
    <scope>NUCLEOTIDE SEQUENCE [LARGE SCALE GENOMIC DNA]</scope>
    <source>
        <strain evidence="13 14">BN140010</strain>
    </source>
</reference>
<dbReference type="CDD" id="cd06163">
    <property type="entry name" value="S2P-M50_PDZ_RseP-like"/>
    <property type="match status" value="1"/>
</dbReference>
<comment type="cofactor">
    <cofactor evidence="1 11">
        <name>Zn(2+)</name>
        <dbReference type="ChEBI" id="CHEBI:29105"/>
    </cofactor>
</comment>
<dbReference type="SMART" id="SM00228">
    <property type="entry name" value="PDZ"/>
    <property type="match status" value="1"/>
</dbReference>
<keyword evidence="11" id="KW-0479">Metal-binding</keyword>
<protein>
    <recommendedName>
        <fullName evidence="11">Zinc metalloprotease</fullName>
        <ecNumber evidence="11">3.4.24.-</ecNumber>
    </recommendedName>
</protein>
<dbReference type="PROSITE" id="PS50106">
    <property type="entry name" value="PDZ"/>
    <property type="match status" value="1"/>
</dbReference>
<keyword evidence="4" id="KW-0645">Protease</keyword>
<comment type="caution">
    <text evidence="13">The sequence shown here is derived from an EMBL/GenBank/DDBJ whole genome shotgun (WGS) entry which is preliminary data.</text>
</comment>
<evidence type="ECO:0000256" key="8">
    <source>
        <dbReference type="ARBA" id="ARBA00022989"/>
    </source>
</evidence>
<dbReference type="Pfam" id="PF02163">
    <property type="entry name" value="Peptidase_M50"/>
    <property type="match status" value="1"/>
</dbReference>
<dbReference type="InterPro" id="IPR008915">
    <property type="entry name" value="Peptidase_M50"/>
</dbReference>
<evidence type="ECO:0000256" key="7">
    <source>
        <dbReference type="ARBA" id="ARBA00022833"/>
    </source>
</evidence>
<dbReference type="NCBIfam" id="TIGR00054">
    <property type="entry name" value="RIP metalloprotease RseP"/>
    <property type="match status" value="1"/>
</dbReference>
<accession>A0ABT3JEH6</accession>
<sequence>MLAQPPLWLIVLAFLGSIGVLVFVHEMGHYLVGRWCGIGAKTFSIGFGREIAGWTDGRGTRWKIGWLPLGGYVRFEGDMDPASMGRDLDMLTPQQRAVSFHAKPVWQRFLVVLAGPAANFLLAVLIFAGFFLVFGAPRTPPVVAMVAPQSAAAKAGLQVGDRILEMDGRQVKTFNELGQYTVLRPGERVLVRLQRSGQVIDVPVTLGTASEVDRFGQIYRVGRLGVAMPPPVYQKVGPLRALPEGVQATWQTTRSMAEGLWQLVTGRRPLNELHGAMKMAQIAGQYASVGPFEFIQLLALFSINLGFINLLPVPMLDGGHLALYTVEAVRRRPLGERAQEWVFRGGMAALLTLFLFTTFNDLGSFGLWEQIGQLTG</sequence>
<dbReference type="InterPro" id="IPR041489">
    <property type="entry name" value="PDZ_6"/>
</dbReference>
<dbReference type="Proteomes" id="UP001526246">
    <property type="component" value="Unassembled WGS sequence"/>
</dbReference>
<organism evidence="13 14">
    <name type="scientific">Sphingomonas arvum</name>
    <dbReference type="NCBI Taxonomy" id="2992113"/>
    <lineage>
        <taxon>Bacteria</taxon>
        <taxon>Pseudomonadati</taxon>
        <taxon>Pseudomonadota</taxon>
        <taxon>Alphaproteobacteria</taxon>
        <taxon>Sphingomonadales</taxon>
        <taxon>Sphingomonadaceae</taxon>
        <taxon>Sphingomonas</taxon>
    </lineage>
</organism>
<dbReference type="GO" id="GO:0008237">
    <property type="term" value="F:metallopeptidase activity"/>
    <property type="evidence" value="ECO:0007669"/>
    <property type="project" value="UniProtKB-KW"/>
</dbReference>
<keyword evidence="5 11" id="KW-0812">Transmembrane</keyword>
<dbReference type="InterPro" id="IPR001478">
    <property type="entry name" value="PDZ"/>
</dbReference>
<dbReference type="PANTHER" id="PTHR42837:SF2">
    <property type="entry name" value="MEMBRANE METALLOPROTEASE ARASP2, CHLOROPLASTIC-RELATED"/>
    <property type="match status" value="1"/>
</dbReference>
<evidence type="ECO:0000256" key="11">
    <source>
        <dbReference type="RuleBase" id="RU362031"/>
    </source>
</evidence>
<evidence type="ECO:0000256" key="1">
    <source>
        <dbReference type="ARBA" id="ARBA00001947"/>
    </source>
</evidence>
<comment type="similarity">
    <text evidence="3 11">Belongs to the peptidase M50B family.</text>
</comment>
<proteinExistence type="inferred from homology"/>
<dbReference type="RefSeq" id="WP_264881732.1">
    <property type="nucleotide sequence ID" value="NZ_JAPDOB010000001.1"/>
</dbReference>
<feature type="transmembrane region" description="Helical" evidence="11">
    <location>
        <begin position="6"/>
        <end position="24"/>
    </location>
</feature>
<evidence type="ECO:0000256" key="9">
    <source>
        <dbReference type="ARBA" id="ARBA00023049"/>
    </source>
</evidence>
<dbReference type="SUPFAM" id="SSF50156">
    <property type="entry name" value="PDZ domain-like"/>
    <property type="match status" value="1"/>
</dbReference>
<comment type="subcellular location">
    <subcellularLocation>
        <location evidence="2">Membrane</location>
        <topology evidence="2">Multi-pass membrane protein</topology>
    </subcellularLocation>
</comment>
<evidence type="ECO:0000256" key="3">
    <source>
        <dbReference type="ARBA" id="ARBA00007931"/>
    </source>
</evidence>
<dbReference type="Pfam" id="PF17820">
    <property type="entry name" value="PDZ_6"/>
    <property type="match status" value="1"/>
</dbReference>
<keyword evidence="7 11" id="KW-0862">Zinc</keyword>
<keyword evidence="14" id="KW-1185">Reference proteome</keyword>
<feature type="domain" description="PDZ" evidence="12">
    <location>
        <begin position="110"/>
        <end position="172"/>
    </location>
</feature>
<evidence type="ECO:0000313" key="14">
    <source>
        <dbReference type="Proteomes" id="UP001526246"/>
    </source>
</evidence>
<name>A0ABT3JEH6_9SPHN</name>
<dbReference type="EC" id="3.4.24.-" evidence="11"/>
<dbReference type="PANTHER" id="PTHR42837">
    <property type="entry name" value="REGULATOR OF SIGMA-E PROTEASE RSEP"/>
    <property type="match status" value="1"/>
</dbReference>
<keyword evidence="10 11" id="KW-0472">Membrane</keyword>
<evidence type="ECO:0000259" key="12">
    <source>
        <dbReference type="PROSITE" id="PS50106"/>
    </source>
</evidence>
<feature type="transmembrane region" description="Helical" evidence="11">
    <location>
        <begin position="109"/>
        <end position="134"/>
    </location>
</feature>
<evidence type="ECO:0000256" key="4">
    <source>
        <dbReference type="ARBA" id="ARBA00022670"/>
    </source>
</evidence>